<dbReference type="RefSeq" id="YP_002922648.1">
    <property type="nucleotide sequence ID" value="NC_012742.1"/>
</dbReference>
<accession>C4ML34</accession>
<organism evidence="2 3">
    <name type="scientific">Xanthomonas phage phiL7</name>
    <dbReference type="NCBI Taxonomy" id="538979"/>
    <lineage>
        <taxon>Viruses</taxon>
        <taxon>Duplodnaviria</taxon>
        <taxon>Heunggongvirae</taxon>
        <taxon>Uroviricota</taxon>
        <taxon>Caudoviricetes</taxon>
        <taxon>Eisenstarkvirus</taxon>
        <taxon>Eisenstarkvirus L7</taxon>
    </lineage>
</organism>
<reference evidence="2 3" key="1">
    <citation type="journal article" date="2009" name="Appl. Environ. Microbiol.">
        <title>Genomic characterization of the intron-containing T7-like phage phiL7 of Xanthomonas campestris.</title>
        <authorList>
            <person name="Lee C.N."/>
            <person name="Lin J.W."/>
            <person name="Weng S.F."/>
            <person name="Tseng Y.H."/>
        </authorList>
    </citation>
    <scope>NUCLEOTIDE SEQUENCE</scope>
</reference>
<keyword evidence="3" id="KW-1185">Reference proteome</keyword>
<evidence type="ECO:0000256" key="1">
    <source>
        <dbReference type="SAM" id="Phobius"/>
    </source>
</evidence>
<keyword evidence="1" id="KW-0812">Transmembrane</keyword>
<evidence type="ECO:0000313" key="3">
    <source>
        <dbReference type="Proteomes" id="UP000001480"/>
    </source>
</evidence>
<dbReference type="EMBL" id="EU717894">
    <property type="protein sequence ID" value="ACE75774.1"/>
    <property type="molecule type" value="Genomic_DNA"/>
</dbReference>
<proteinExistence type="predicted"/>
<keyword evidence="1" id="KW-1133">Transmembrane helix</keyword>
<keyword evidence="1" id="KW-0472">Membrane</keyword>
<feature type="transmembrane region" description="Helical" evidence="1">
    <location>
        <begin position="6"/>
        <end position="26"/>
    </location>
</feature>
<evidence type="ECO:0000313" key="2">
    <source>
        <dbReference type="EMBL" id="ACE75774.1"/>
    </source>
</evidence>
<dbReference type="KEGG" id="vg:7943858"/>
<sequence length="72" mass="7667">MSDYLGMVFAACVLVTSITVALAMLISTGSQGMHYKLVDEYCGEDSAVTYDVVGSPVGKRLMLTCEMPEVAP</sequence>
<protein>
    <submittedName>
        <fullName evidence="2">p34</fullName>
    </submittedName>
</protein>
<dbReference type="Proteomes" id="UP000001480">
    <property type="component" value="Segment"/>
</dbReference>
<name>C4ML34_9CAUD</name>
<dbReference type="GeneID" id="7943858"/>